<dbReference type="SUPFAM" id="SSF53300">
    <property type="entry name" value="vWA-like"/>
    <property type="match status" value="1"/>
</dbReference>
<evidence type="ECO:0000256" key="9">
    <source>
        <dbReference type="ARBA" id="ARBA00023180"/>
    </source>
</evidence>
<evidence type="ECO:0000256" key="3">
    <source>
        <dbReference type="ARBA" id="ARBA00022692"/>
    </source>
</evidence>
<evidence type="ECO:0000256" key="10">
    <source>
        <dbReference type="RuleBase" id="RU000633"/>
    </source>
</evidence>
<comment type="similarity">
    <text evidence="2 10">Belongs to the integrin beta chain family.</text>
</comment>
<dbReference type="PROSITE" id="PS00022">
    <property type="entry name" value="EGF_1"/>
    <property type="match status" value="1"/>
</dbReference>
<dbReference type="PANTHER" id="PTHR10082">
    <property type="entry name" value="INTEGRIN BETA SUBUNIT"/>
    <property type="match status" value="1"/>
</dbReference>
<dbReference type="InterPro" id="IPR000742">
    <property type="entry name" value="EGF"/>
</dbReference>
<dbReference type="SMART" id="SM00187">
    <property type="entry name" value="INB"/>
    <property type="match status" value="1"/>
</dbReference>
<evidence type="ECO:0000259" key="13">
    <source>
        <dbReference type="PROSITE" id="PS00022"/>
    </source>
</evidence>
<feature type="chain" id="PRO_5045162439" description="Integrin beta" evidence="12">
    <location>
        <begin position="21"/>
        <end position="837"/>
    </location>
</feature>
<dbReference type="EMBL" id="OU015569">
    <property type="protein sequence ID" value="CAG5098283.1"/>
    <property type="molecule type" value="Genomic_DNA"/>
</dbReference>
<dbReference type="InterPro" id="IPR036465">
    <property type="entry name" value="vWFA_dom_sf"/>
</dbReference>
<keyword evidence="6 10" id="KW-0401">Integrin</keyword>
<keyword evidence="5" id="KW-0677">Repeat</keyword>
<dbReference type="PROSITE" id="PS51257">
    <property type="entry name" value="PROKAR_LIPOPROTEIN"/>
    <property type="match status" value="1"/>
</dbReference>
<keyword evidence="9" id="KW-0325">Glycoprotein</keyword>
<dbReference type="Gene3D" id="1.20.5.100">
    <property type="entry name" value="Cytochrome c1, transmembrane anchor, C-terminal"/>
    <property type="match status" value="1"/>
</dbReference>
<evidence type="ECO:0000256" key="2">
    <source>
        <dbReference type="ARBA" id="ARBA00007449"/>
    </source>
</evidence>
<evidence type="ECO:0000256" key="6">
    <source>
        <dbReference type="ARBA" id="ARBA00023037"/>
    </source>
</evidence>
<keyword evidence="11" id="KW-1133">Transmembrane helix</keyword>
<dbReference type="SUPFAM" id="SSF103575">
    <property type="entry name" value="Plexin repeat"/>
    <property type="match status" value="1"/>
</dbReference>
<keyword evidence="3 10" id="KW-0812">Transmembrane</keyword>
<dbReference type="PROSITE" id="PS00243">
    <property type="entry name" value="I_EGF_1"/>
    <property type="match status" value="2"/>
</dbReference>
<dbReference type="Proteomes" id="UP001158576">
    <property type="component" value="Chromosome XSR"/>
</dbReference>
<dbReference type="InterPro" id="IPR057243">
    <property type="entry name" value="Integrin_I-EGF_CS"/>
</dbReference>
<dbReference type="Pfam" id="PF23105">
    <property type="entry name" value="EGF_integrin"/>
    <property type="match status" value="1"/>
</dbReference>
<organism evidence="14 15">
    <name type="scientific">Oikopleura dioica</name>
    <name type="common">Tunicate</name>
    <dbReference type="NCBI Taxonomy" id="34765"/>
    <lineage>
        <taxon>Eukaryota</taxon>
        <taxon>Metazoa</taxon>
        <taxon>Chordata</taxon>
        <taxon>Tunicata</taxon>
        <taxon>Appendicularia</taxon>
        <taxon>Copelata</taxon>
        <taxon>Oikopleuridae</taxon>
        <taxon>Oikopleura</taxon>
    </lineage>
</organism>
<evidence type="ECO:0000256" key="4">
    <source>
        <dbReference type="ARBA" id="ARBA00022729"/>
    </source>
</evidence>
<evidence type="ECO:0000256" key="8">
    <source>
        <dbReference type="ARBA" id="ARBA00023157"/>
    </source>
</evidence>
<feature type="transmembrane region" description="Helical" evidence="11">
    <location>
        <begin position="778"/>
        <end position="804"/>
    </location>
</feature>
<reference evidence="14 15" key="1">
    <citation type="submission" date="2021-04" db="EMBL/GenBank/DDBJ databases">
        <authorList>
            <person name="Bliznina A."/>
        </authorList>
    </citation>
    <scope>NUCLEOTIDE SEQUENCE [LARGE SCALE GENOMIC DNA]</scope>
</reference>
<keyword evidence="10" id="KW-0130">Cell adhesion</keyword>
<protein>
    <recommendedName>
        <fullName evidence="10">Integrin beta</fullName>
    </recommendedName>
</protein>
<dbReference type="InterPro" id="IPR057073">
    <property type="entry name" value="EGF_integrin_2"/>
</dbReference>
<evidence type="ECO:0000313" key="15">
    <source>
        <dbReference type="Proteomes" id="UP001158576"/>
    </source>
</evidence>
<dbReference type="PANTHER" id="PTHR10082:SF60">
    <property type="entry name" value="INTEGRIN BETA-PS"/>
    <property type="match status" value="1"/>
</dbReference>
<feature type="domain" description="EGF-like" evidence="13">
    <location>
        <begin position="595"/>
        <end position="606"/>
    </location>
</feature>
<dbReference type="Gene3D" id="2.60.40.1510">
    <property type="entry name" value="ntegrin, alpha v. Chain A, domain 3"/>
    <property type="match status" value="1"/>
</dbReference>
<feature type="signal peptide" evidence="12">
    <location>
        <begin position="1"/>
        <end position="20"/>
    </location>
</feature>
<keyword evidence="8" id="KW-1015">Disulfide bond</keyword>
<accession>A0ABN7SHC1</accession>
<evidence type="ECO:0000256" key="5">
    <source>
        <dbReference type="ARBA" id="ARBA00022737"/>
    </source>
</evidence>
<dbReference type="Gene3D" id="2.10.25.10">
    <property type="entry name" value="Laminin"/>
    <property type="match status" value="2"/>
</dbReference>
<sequence>MWESYGRWVLLLLSLKTILASSTCQNATITSCEECMAVDPDCIWCSDPLDENELKKVNKVRCRSRNAPGNCRTFIQPKSDTDYIDPMEQSLMPRKVNITLRRNFPYNVSLEFTRPEYANIDLFYLLDLSHSMQKYMNYVKEFFPTLVDRMRVFAVDPNNDDSRNDDQFRIGFGAFVDRPVAPFFYDHPAHIKNPCARDGNNRICSPTFTFDITSRLTSNVERTKKDLTSMSTSDNIDPSEAVLDAILQSIRCERDSGVGWHSGAFKLLVVTTDASYKAAGDGLIGGLFNANDGQCHKGANWPFYETNIDYPSIGQIYEAVEGSGVGIYFLTIPSSNNQVNPLDAYKELAKILPNAEAGLLSSNGGENEYGEAIDMIVAAYEKMAEKVLLRGSANHPDHLHVVVYKKCGKDEDYVKCEDINKCLCEKVAKKEKVNFMIEYTWNEDCPEGDCMPFEQEFSIFGTDETTHAGIHFLNHCDCQGDSNPPSYIKCQNGKYHCGECACDEGFEGALCECADSNDIAEDLEHCAPPIEDFLLELSLCSGKGTCECGKCACNKEDTGFRVDGEFCECDTSVCPSTGGMECSGHGTCDCKSTLCACDEGWEGKDCACSSDVSGCMVGGVECAGNGECECGVCRCKQTSFGYYDPNDNCQTYIDTCDTIQDCALCLYAAKDQNSLEDGSDFVVREECGNKCPDDFKDLQMRKDGSYVLKNAPLHFTEESKVQEEGNDMQRCTYMTIVDGESCTLEAFMARKNDDEKTESNIIIGAPDCNLFPINAASLSILVFLAFLVIGLIILLISWFGIWYYRRKEYLDHKKALEANQYKQNPLYTEPVTEHSAF</sequence>
<comment type="subcellular location">
    <subcellularLocation>
        <location evidence="10">Cell membrane</location>
        <topology evidence="10">Single-pass type I membrane protein</topology>
    </subcellularLocation>
    <subcellularLocation>
        <location evidence="1">Membrane</location>
        <topology evidence="1">Single-pass type I membrane protein</topology>
    </subcellularLocation>
</comment>
<evidence type="ECO:0000256" key="7">
    <source>
        <dbReference type="ARBA" id="ARBA00023136"/>
    </source>
</evidence>
<name>A0ABN7SHC1_OIKDI</name>
<evidence type="ECO:0000256" key="1">
    <source>
        <dbReference type="ARBA" id="ARBA00004479"/>
    </source>
</evidence>
<keyword evidence="4 12" id="KW-0732">Signal</keyword>
<dbReference type="PRINTS" id="PR01186">
    <property type="entry name" value="INTEGRINB"/>
</dbReference>
<dbReference type="Pfam" id="PF00362">
    <property type="entry name" value="Integrin_beta"/>
    <property type="match status" value="1"/>
</dbReference>
<evidence type="ECO:0000256" key="11">
    <source>
        <dbReference type="SAM" id="Phobius"/>
    </source>
</evidence>
<dbReference type="InterPro" id="IPR015812">
    <property type="entry name" value="Integrin_bsu"/>
</dbReference>
<evidence type="ECO:0000256" key="12">
    <source>
        <dbReference type="SAM" id="SignalP"/>
    </source>
</evidence>
<gene>
    <name evidence="14" type="ORF">OKIOD_LOCUS7084</name>
</gene>
<dbReference type="Gene3D" id="3.40.50.410">
    <property type="entry name" value="von Willebrand factor, type A domain"/>
    <property type="match status" value="1"/>
</dbReference>
<proteinExistence type="inferred from homology"/>
<keyword evidence="15" id="KW-1185">Reference proteome</keyword>
<evidence type="ECO:0000313" key="14">
    <source>
        <dbReference type="EMBL" id="CAG5098283.1"/>
    </source>
</evidence>
<keyword evidence="7 11" id="KW-0472">Membrane</keyword>
<dbReference type="InterPro" id="IPR002369">
    <property type="entry name" value="Integrin_bsu_VWA"/>
</dbReference>